<dbReference type="GO" id="GO:0004806">
    <property type="term" value="F:triacylglycerol lipase activity"/>
    <property type="evidence" value="ECO:0007669"/>
    <property type="project" value="TreeGrafter"/>
</dbReference>
<comment type="caution">
    <text evidence="3">The sequence shown here is derived from an EMBL/GenBank/DDBJ whole genome shotgun (WGS) entry which is preliminary data.</text>
</comment>
<dbReference type="InterPro" id="IPR000073">
    <property type="entry name" value="AB_hydrolase_1"/>
</dbReference>
<proteinExistence type="predicted"/>
<dbReference type="AlphaFoldDB" id="A0A2W2DZZ3"/>
<protein>
    <recommendedName>
        <fullName evidence="2">AB hydrolase-1 domain-containing protein</fullName>
    </recommendedName>
</protein>
<sequence length="142" mass="15562">MLALLDHFGIERAALVGLSMGGEVALDFTLEHPERVRSLVLVAASASGHDWPRSPETPTWQRTAGTMPPAWPRRSSPCGPRWATGRRDTRRSRAWSPRTPRCGRPPRRATSASRRWAPSSSSIGSRCPPPSSSAITIIRRSA</sequence>
<keyword evidence="4" id="KW-1185">Reference proteome</keyword>
<dbReference type="Proteomes" id="UP000249304">
    <property type="component" value="Unassembled WGS sequence"/>
</dbReference>
<dbReference type="InterPro" id="IPR029058">
    <property type="entry name" value="AB_hydrolase_fold"/>
</dbReference>
<dbReference type="Pfam" id="PF00561">
    <property type="entry name" value="Abhydrolase_1"/>
    <property type="match status" value="1"/>
</dbReference>
<evidence type="ECO:0000259" key="2">
    <source>
        <dbReference type="Pfam" id="PF00561"/>
    </source>
</evidence>
<dbReference type="PANTHER" id="PTHR43433:SF5">
    <property type="entry name" value="AB HYDROLASE-1 DOMAIN-CONTAINING PROTEIN"/>
    <property type="match status" value="1"/>
</dbReference>
<evidence type="ECO:0000313" key="3">
    <source>
        <dbReference type="EMBL" id="PZG09829.1"/>
    </source>
</evidence>
<dbReference type="OrthoDB" id="495620at2"/>
<feature type="region of interest" description="Disordered" evidence="1">
    <location>
        <begin position="47"/>
        <end position="142"/>
    </location>
</feature>
<organism evidence="3 4">
    <name type="scientific">Nonomuraea aridisoli</name>
    <dbReference type="NCBI Taxonomy" id="2070368"/>
    <lineage>
        <taxon>Bacteria</taxon>
        <taxon>Bacillati</taxon>
        <taxon>Actinomycetota</taxon>
        <taxon>Actinomycetes</taxon>
        <taxon>Streptosporangiales</taxon>
        <taxon>Streptosporangiaceae</taxon>
        <taxon>Nonomuraea</taxon>
    </lineage>
</organism>
<name>A0A2W2DZZ3_9ACTN</name>
<dbReference type="Gene3D" id="3.40.50.1820">
    <property type="entry name" value="alpha/beta hydrolase"/>
    <property type="match status" value="1"/>
</dbReference>
<dbReference type="PRINTS" id="PR00111">
    <property type="entry name" value="ABHYDROLASE"/>
</dbReference>
<dbReference type="EMBL" id="POUD01000237">
    <property type="protein sequence ID" value="PZG09829.1"/>
    <property type="molecule type" value="Genomic_DNA"/>
</dbReference>
<gene>
    <name evidence="3" type="ORF">C1J01_37020</name>
</gene>
<evidence type="ECO:0000256" key="1">
    <source>
        <dbReference type="SAM" id="MobiDB-lite"/>
    </source>
</evidence>
<evidence type="ECO:0000313" key="4">
    <source>
        <dbReference type="Proteomes" id="UP000249304"/>
    </source>
</evidence>
<dbReference type="PANTHER" id="PTHR43433">
    <property type="entry name" value="HYDROLASE, ALPHA/BETA FOLD FAMILY PROTEIN"/>
    <property type="match status" value="1"/>
</dbReference>
<reference evidence="3 4" key="1">
    <citation type="submission" date="2018-01" db="EMBL/GenBank/DDBJ databases">
        <title>Draft genome sequence of Nonomuraea sp. KC333.</title>
        <authorList>
            <person name="Sahin N."/>
            <person name="Saygin H."/>
            <person name="Ay H."/>
        </authorList>
    </citation>
    <scope>NUCLEOTIDE SEQUENCE [LARGE SCALE GENOMIC DNA]</scope>
    <source>
        <strain evidence="3 4">KC333</strain>
    </source>
</reference>
<dbReference type="InterPro" id="IPR050471">
    <property type="entry name" value="AB_hydrolase"/>
</dbReference>
<dbReference type="GO" id="GO:0046503">
    <property type="term" value="P:glycerolipid catabolic process"/>
    <property type="evidence" value="ECO:0007669"/>
    <property type="project" value="TreeGrafter"/>
</dbReference>
<feature type="compositionally biased region" description="Low complexity" evidence="1">
    <location>
        <begin position="97"/>
        <end position="126"/>
    </location>
</feature>
<dbReference type="SUPFAM" id="SSF53474">
    <property type="entry name" value="alpha/beta-Hydrolases"/>
    <property type="match status" value="1"/>
</dbReference>
<accession>A0A2W2DZZ3</accession>
<feature type="domain" description="AB hydrolase-1" evidence="2">
    <location>
        <begin position="3"/>
        <end position="71"/>
    </location>
</feature>